<feature type="domain" description="Trehalase-like N-terminal" evidence="3">
    <location>
        <begin position="26"/>
        <end position="114"/>
    </location>
</feature>
<proteinExistence type="predicted"/>
<dbReference type="PANTHER" id="PTHR31616:SF0">
    <property type="entry name" value="GLUCAN 1,4-ALPHA-GLUCOSIDASE"/>
    <property type="match status" value="1"/>
</dbReference>
<dbReference type="Proteomes" id="UP001589865">
    <property type="component" value="Unassembled WGS sequence"/>
</dbReference>
<evidence type="ECO:0000256" key="1">
    <source>
        <dbReference type="SAM" id="MobiDB-lite"/>
    </source>
</evidence>
<feature type="region of interest" description="Disordered" evidence="1">
    <location>
        <begin position="1"/>
        <end position="26"/>
    </location>
</feature>
<dbReference type="InterPro" id="IPR011613">
    <property type="entry name" value="GH15-like"/>
</dbReference>
<dbReference type="Pfam" id="PF00723">
    <property type="entry name" value="Glyco_hydro_15"/>
    <property type="match status" value="1"/>
</dbReference>
<evidence type="ECO:0000259" key="2">
    <source>
        <dbReference type="Pfam" id="PF00723"/>
    </source>
</evidence>
<feature type="compositionally biased region" description="Polar residues" evidence="1">
    <location>
        <begin position="1"/>
        <end position="14"/>
    </location>
</feature>
<dbReference type="Pfam" id="PF19291">
    <property type="entry name" value="TREH_N"/>
    <property type="match status" value="1"/>
</dbReference>
<organism evidence="4 5">
    <name type="scientific">Roseomonas elaeocarpi</name>
    <dbReference type="NCBI Taxonomy" id="907779"/>
    <lineage>
        <taxon>Bacteria</taxon>
        <taxon>Pseudomonadati</taxon>
        <taxon>Pseudomonadota</taxon>
        <taxon>Alphaproteobacteria</taxon>
        <taxon>Acetobacterales</taxon>
        <taxon>Roseomonadaceae</taxon>
        <taxon>Roseomonas</taxon>
    </lineage>
</organism>
<dbReference type="Gene3D" id="1.50.10.10">
    <property type="match status" value="1"/>
</dbReference>
<keyword evidence="5" id="KW-1185">Reference proteome</keyword>
<protein>
    <submittedName>
        <fullName evidence="4">Glycoside hydrolase family 15 protein</fullName>
    </submittedName>
</protein>
<name>A0ABV6JS81_9PROT</name>
<gene>
    <name evidence="4" type="ORF">ACFFGY_10035</name>
</gene>
<keyword evidence="4" id="KW-0378">Hydrolase</keyword>
<evidence type="ECO:0000313" key="4">
    <source>
        <dbReference type="EMBL" id="MFC0408588.1"/>
    </source>
</evidence>
<reference evidence="4 5" key="1">
    <citation type="submission" date="2024-09" db="EMBL/GenBank/DDBJ databases">
        <authorList>
            <person name="Sun Q."/>
            <person name="Mori K."/>
        </authorList>
    </citation>
    <scope>NUCLEOTIDE SEQUENCE [LARGE SCALE GENOMIC DNA]</scope>
    <source>
        <strain evidence="4 5">TBRC 5777</strain>
    </source>
</reference>
<dbReference type="PANTHER" id="PTHR31616">
    <property type="entry name" value="TREHALASE"/>
    <property type="match status" value="1"/>
</dbReference>
<sequence length="615" mass="67766">MELSQHTTARTGSRQEPGPGPEGAEFPIQDYAALGDGRSVALVAPDGAIAWWCVPAMDCPPLFDRLLSPEAGGFFQVRPEGEFTLTRRYRADSNVLETVFHAEGGEVRMTEALNSSFAGRLPWSELARRIEGVSGRVRMLVRVVFGTRGDTASPWLQPNPNGCIFHVGPVLGMVRYTDNLRITEEEDRTISAEVVLGEGERATVAILAGQDEPLGVPPIEEIDARIDTSDEAWRAWADGLHFDGPHREAVRRSALVLKLLLYSPSGAIAAAATTSLPERVGGGKNYDYRFAWIRDAAYAVNAFLRVGAMPESKAAFTWLMHRMAERGPSVLYTLSGQDAPDVCELDLPGYRGSRPVVVGNVATRQHQHGIYGDIFETAALFVGLGNVLDQRSAKVLSELADECADRWRQKDAGIWELEKPQHYTMSKISAWQALARAVELAEHDHLPSTCVPRWRRERDRIEQWVNENCWSEARQAYTFFAGTDRLDASLALAVRFGFDGKARLSSTLDAIRSELGRGPFLYRYSGAQEEEGAFLACTFWLVEALATLNRQKEAEALFTDALGALRGEVGILSEMVDPVSGDYLGNTPQGLSHLALVHAACTLRGDRERPLRKKG</sequence>
<comment type="caution">
    <text evidence="4">The sequence shown here is derived from an EMBL/GenBank/DDBJ whole genome shotgun (WGS) entry which is preliminary data.</text>
</comment>
<dbReference type="InterPro" id="IPR012341">
    <property type="entry name" value="6hp_glycosidase-like_sf"/>
</dbReference>
<dbReference type="EMBL" id="JBHLUN010000006">
    <property type="protein sequence ID" value="MFC0408588.1"/>
    <property type="molecule type" value="Genomic_DNA"/>
</dbReference>
<accession>A0ABV6JS81</accession>
<dbReference type="RefSeq" id="WP_377044339.1">
    <property type="nucleotide sequence ID" value="NZ_JBHLUN010000006.1"/>
</dbReference>
<evidence type="ECO:0000259" key="3">
    <source>
        <dbReference type="Pfam" id="PF19291"/>
    </source>
</evidence>
<feature type="domain" description="GH15-like" evidence="2">
    <location>
        <begin position="244"/>
        <end position="600"/>
    </location>
</feature>
<dbReference type="InterPro" id="IPR045582">
    <property type="entry name" value="Trehalase-like_N"/>
</dbReference>
<evidence type="ECO:0000313" key="5">
    <source>
        <dbReference type="Proteomes" id="UP001589865"/>
    </source>
</evidence>
<dbReference type="SUPFAM" id="SSF48208">
    <property type="entry name" value="Six-hairpin glycosidases"/>
    <property type="match status" value="1"/>
</dbReference>
<dbReference type="InterPro" id="IPR008928">
    <property type="entry name" value="6-hairpin_glycosidase_sf"/>
</dbReference>
<dbReference type="GO" id="GO:0016787">
    <property type="term" value="F:hydrolase activity"/>
    <property type="evidence" value="ECO:0007669"/>
    <property type="project" value="UniProtKB-KW"/>
</dbReference>